<dbReference type="Pfam" id="PF03466">
    <property type="entry name" value="LysR_substrate"/>
    <property type="match status" value="1"/>
</dbReference>
<evidence type="ECO:0000256" key="3">
    <source>
        <dbReference type="ARBA" id="ARBA00023125"/>
    </source>
</evidence>
<evidence type="ECO:0000313" key="9">
    <source>
        <dbReference type="EMBL" id="RUM06020.1"/>
    </source>
</evidence>
<evidence type="ECO:0000259" key="8">
    <source>
        <dbReference type="PROSITE" id="PS50931"/>
    </source>
</evidence>
<comment type="function">
    <text evidence="5">Transcriptional regulator of the ttuABCDE tartrate utilization operon.</text>
</comment>
<evidence type="ECO:0000256" key="7">
    <source>
        <dbReference type="ARBA" id="ARBA00083243"/>
    </source>
</evidence>
<dbReference type="CDD" id="cd08422">
    <property type="entry name" value="PBP2_CrgA_like"/>
    <property type="match status" value="1"/>
</dbReference>
<dbReference type="Pfam" id="PF00126">
    <property type="entry name" value="HTH_1"/>
    <property type="match status" value="1"/>
</dbReference>
<protein>
    <recommendedName>
        <fullName evidence="6">HTH-type transcriptional regulator TtuA</fullName>
    </recommendedName>
    <alternativeName>
        <fullName evidence="7">Tartrate utilization transcriptional regulator</fullName>
    </alternativeName>
</protein>
<dbReference type="Gene3D" id="3.40.190.290">
    <property type="match status" value="1"/>
</dbReference>
<comment type="caution">
    <text evidence="9">The sequence shown here is derived from an EMBL/GenBank/DDBJ whole genome shotgun (WGS) entry which is preliminary data.</text>
</comment>
<accession>A0A3S0R0K7</accession>
<feature type="domain" description="HTH lysR-type" evidence="8">
    <location>
        <begin position="3"/>
        <end position="60"/>
    </location>
</feature>
<organism evidence="9 10">
    <name type="scientific">Rhizobium chutanense</name>
    <dbReference type="NCBI Taxonomy" id="2035448"/>
    <lineage>
        <taxon>Bacteria</taxon>
        <taxon>Pseudomonadati</taxon>
        <taxon>Pseudomonadota</taxon>
        <taxon>Alphaproteobacteria</taxon>
        <taxon>Hyphomicrobiales</taxon>
        <taxon>Rhizobiaceae</taxon>
        <taxon>Rhizobium/Agrobacterium group</taxon>
        <taxon>Rhizobium</taxon>
    </lineage>
</organism>
<dbReference type="OrthoDB" id="9813056at2"/>
<comment type="similarity">
    <text evidence="1">Belongs to the LysR transcriptional regulatory family.</text>
</comment>
<evidence type="ECO:0000256" key="2">
    <source>
        <dbReference type="ARBA" id="ARBA00023015"/>
    </source>
</evidence>
<evidence type="ECO:0000313" key="10">
    <source>
        <dbReference type="Proteomes" id="UP000278081"/>
    </source>
</evidence>
<dbReference type="SUPFAM" id="SSF53850">
    <property type="entry name" value="Periplasmic binding protein-like II"/>
    <property type="match status" value="1"/>
</dbReference>
<dbReference type="PROSITE" id="PS50931">
    <property type="entry name" value="HTH_LYSR"/>
    <property type="match status" value="1"/>
</dbReference>
<evidence type="ECO:0000256" key="5">
    <source>
        <dbReference type="ARBA" id="ARBA00054626"/>
    </source>
</evidence>
<sequence length="303" mass="33851">MVDRLTSLEVFVLAVKLGSLAEAARASGLSAGMVGKHMRSLEGRLGTRLLNRTTRRLNLTEAGSAYYEHCQRILAELAEADQNVMRHQIEPRGLIRLNAPVAFGEMYVARAVAEFMTQYSAIQIEMILNNYRIDLMDGGCDLAIRIGRMPDSNLIARRVASAQRIVCAAPSYLSRQDIPFHPDDLKHHNCLLYLPDGDAQGWKFKTQFGEIVVSVDGSARSNSGAFLREIALAGIGIIRLPSFIVSDDLAAGRLVPLLPDYIDEDVGVHAVFLDSRPLSVKMRTFIDFLIRYFEQNREWDSRI</sequence>
<dbReference type="InterPro" id="IPR058163">
    <property type="entry name" value="LysR-type_TF_proteobact-type"/>
</dbReference>
<dbReference type="SUPFAM" id="SSF46785">
    <property type="entry name" value="Winged helix' DNA-binding domain"/>
    <property type="match status" value="1"/>
</dbReference>
<dbReference type="InterPro" id="IPR036388">
    <property type="entry name" value="WH-like_DNA-bd_sf"/>
</dbReference>
<dbReference type="FunFam" id="3.40.190.290:FF:000001">
    <property type="entry name" value="Transcriptional regulator, LysR family"/>
    <property type="match status" value="1"/>
</dbReference>
<dbReference type="GO" id="GO:0043565">
    <property type="term" value="F:sequence-specific DNA binding"/>
    <property type="evidence" value="ECO:0007669"/>
    <property type="project" value="TreeGrafter"/>
</dbReference>
<dbReference type="PANTHER" id="PTHR30537">
    <property type="entry name" value="HTH-TYPE TRANSCRIPTIONAL REGULATOR"/>
    <property type="match status" value="1"/>
</dbReference>
<keyword evidence="2" id="KW-0805">Transcription regulation</keyword>
<dbReference type="PANTHER" id="PTHR30537:SF5">
    <property type="entry name" value="HTH-TYPE TRANSCRIPTIONAL ACTIVATOR TTDR-RELATED"/>
    <property type="match status" value="1"/>
</dbReference>
<keyword evidence="3" id="KW-0238">DNA-binding</keyword>
<dbReference type="AlphaFoldDB" id="A0A3S0R0K7"/>
<evidence type="ECO:0000256" key="4">
    <source>
        <dbReference type="ARBA" id="ARBA00023163"/>
    </source>
</evidence>
<gene>
    <name evidence="9" type="ORF">EFR84_13155</name>
</gene>
<dbReference type="Proteomes" id="UP000278081">
    <property type="component" value="Unassembled WGS sequence"/>
</dbReference>
<proteinExistence type="inferred from homology"/>
<evidence type="ECO:0000256" key="1">
    <source>
        <dbReference type="ARBA" id="ARBA00009437"/>
    </source>
</evidence>
<dbReference type="GO" id="GO:0006351">
    <property type="term" value="P:DNA-templated transcription"/>
    <property type="evidence" value="ECO:0007669"/>
    <property type="project" value="TreeGrafter"/>
</dbReference>
<reference evidence="9 10" key="1">
    <citation type="submission" date="2018-11" db="EMBL/GenBank/DDBJ databases">
        <title>Rhizobium chutanense sp. nov., isolated from root nodules of Phaseolus vulgaris in China.</title>
        <authorList>
            <person name="Huo Y."/>
        </authorList>
    </citation>
    <scope>NUCLEOTIDE SEQUENCE [LARGE SCALE GENOMIC DNA]</scope>
    <source>
        <strain evidence="9 10">C16</strain>
    </source>
</reference>
<dbReference type="FunFam" id="1.10.10.10:FF:000001">
    <property type="entry name" value="LysR family transcriptional regulator"/>
    <property type="match status" value="1"/>
</dbReference>
<dbReference type="Gene3D" id="1.10.10.10">
    <property type="entry name" value="Winged helix-like DNA-binding domain superfamily/Winged helix DNA-binding domain"/>
    <property type="match status" value="1"/>
</dbReference>
<dbReference type="GO" id="GO:0003700">
    <property type="term" value="F:DNA-binding transcription factor activity"/>
    <property type="evidence" value="ECO:0007669"/>
    <property type="project" value="InterPro"/>
</dbReference>
<evidence type="ECO:0000256" key="6">
    <source>
        <dbReference type="ARBA" id="ARBA00067332"/>
    </source>
</evidence>
<keyword evidence="4" id="KW-0804">Transcription</keyword>
<dbReference type="EMBL" id="RJTJ01000010">
    <property type="protein sequence ID" value="RUM06020.1"/>
    <property type="molecule type" value="Genomic_DNA"/>
</dbReference>
<dbReference type="InterPro" id="IPR005119">
    <property type="entry name" value="LysR_subst-bd"/>
</dbReference>
<dbReference type="InterPro" id="IPR000847">
    <property type="entry name" value="LysR_HTH_N"/>
</dbReference>
<name>A0A3S0R0K7_9HYPH</name>
<dbReference type="InterPro" id="IPR036390">
    <property type="entry name" value="WH_DNA-bd_sf"/>
</dbReference>